<feature type="compositionally biased region" description="Polar residues" evidence="2">
    <location>
        <begin position="314"/>
        <end position="324"/>
    </location>
</feature>
<dbReference type="GO" id="GO:0016020">
    <property type="term" value="C:membrane"/>
    <property type="evidence" value="ECO:0007669"/>
    <property type="project" value="TreeGrafter"/>
</dbReference>
<gene>
    <name evidence="4" type="ORF">NDU88_003719</name>
</gene>
<sequence>MSALRRPGAGGGEAGLSYGYYGVEPLGSRAQGGGQEPLQHWGQQVPAGYYHQQLPQEMGNGWGDPGRARGQQEQSYPGYNPGYWNTSAPTRPSYPSTYPVGPDMQGQGMESYTNGGYGAQYTHGPPGVINHPYPNIHPSNPFYSSGHPQAMYSTEPTSVYKSSGSVPSSATQWSYPAHQSCHDCSSHRGQVPGYPPYSTHQTATMPAQHYPYAETNHGVPHQAPQQPRSQDETWGHQGAYGMPQPPQHYWPPASTASHVAPGNPFVPGSASSWSGNGVAPTSYDAKEPSYPSQYGKPEQVTNHSGYYPEPGSCSARTVQENKPTPVNPKSHYSASPQLYDNGPVKEPVNEDDGPHSINSSSSDNLDCHPAIQKIVQVLEKVQFLDNEVEEFVGKKTDKSYKCLEELLTKELLELDSVETMGLDSIRQVRKEAVRKLQAILEKLERKGL</sequence>
<feature type="region of interest" description="Disordered" evidence="2">
    <location>
        <begin position="212"/>
        <end position="365"/>
    </location>
</feature>
<keyword evidence="1" id="KW-0143">Chaperone</keyword>
<dbReference type="GO" id="GO:0000774">
    <property type="term" value="F:adenyl-nucleotide exchange factor activity"/>
    <property type="evidence" value="ECO:0007669"/>
    <property type="project" value="TreeGrafter"/>
</dbReference>
<dbReference type="Proteomes" id="UP001066276">
    <property type="component" value="Chromosome 11"/>
</dbReference>
<feature type="region of interest" description="Disordered" evidence="2">
    <location>
        <begin position="154"/>
        <end position="187"/>
    </location>
</feature>
<organism evidence="4 5">
    <name type="scientific">Pleurodeles waltl</name>
    <name type="common">Iberian ribbed newt</name>
    <dbReference type="NCBI Taxonomy" id="8319"/>
    <lineage>
        <taxon>Eukaryota</taxon>
        <taxon>Metazoa</taxon>
        <taxon>Chordata</taxon>
        <taxon>Craniata</taxon>
        <taxon>Vertebrata</taxon>
        <taxon>Euteleostomi</taxon>
        <taxon>Amphibia</taxon>
        <taxon>Batrachia</taxon>
        <taxon>Caudata</taxon>
        <taxon>Salamandroidea</taxon>
        <taxon>Salamandridae</taxon>
        <taxon>Pleurodelinae</taxon>
        <taxon>Pleurodeles</taxon>
    </lineage>
</organism>
<dbReference type="InterPro" id="IPR036533">
    <property type="entry name" value="BAG_dom_sf"/>
</dbReference>
<reference evidence="4" key="1">
    <citation type="journal article" date="2022" name="bioRxiv">
        <title>Sequencing and chromosome-scale assembly of the giantPleurodeles waltlgenome.</title>
        <authorList>
            <person name="Brown T."/>
            <person name="Elewa A."/>
            <person name="Iarovenko S."/>
            <person name="Subramanian E."/>
            <person name="Araus A.J."/>
            <person name="Petzold A."/>
            <person name="Susuki M."/>
            <person name="Suzuki K.-i.T."/>
            <person name="Hayashi T."/>
            <person name="Toyoda A."/>
            <person name="Oliveira C."/>
            <person name="Osipova E."/>
            <person name="Leigh N.D."/>
            <person name="Simon A."/>
            <person name="Yun M.H."/>
        </authorList>
    </citation>
    <scope>NUCLEOTIDE SEQUENCE</scope>
    <source>
        <strain evidence="4">20211129_DDA</strain>
        <tissue evidence="4">Liver</tissue>
    </source>
</reference>
<dbReference type="AlphaFoldDB" id="A0AAV7LJD1"/>
<name>A0AAV7LJD1_PLEWA</name>
<protein>
    <recommendedName>
        <fullName evidence="3">BAG domain-containing protein</fullName>
    </recommendedName>
</protein>
<feature type="compositionally biased region" description="Polar residues" evidence="2">
    <location>
        <begin position="71"/>
        <end position="90"/>
    </location>
</feature>
<dbReference type="GO" id="GO:0051087">
    <property type="term" value="F:protein-folding chaperone binding"/>
    <property type="evidence" value="ECO:0007669"/>
    <property type="project" value="InterPro"/>
</dbReference>
<dbReference type="PANTHER" id="PTHR12329">
    <property type="entry name" value="BCL2-ASSOCIATED ATHANOGENE"/>
    <property type="match status" value="1"/>
</dbReference>
<evidence type="ECO:0000313" key="4">
    <source>
        <dbReference type="EMBL" id="KAJ1090589.1"/>
    </source>
</evidence>
<evidence type="ECO:0000256" key="1">
    <source>
        <dbReference type="ARBA" id="ARBA00023186"/>
    </source>
</evidence>
<dbReference type="GO" id="GO:0005634">
    <property type="term" value="C:nucleus"/>
    <property type="evidence" value="ECO:0007669"/>
    <property type="project" value="TreeGrafter"/>
</dbReference>
<feature type="region of interest" description="Disordered" evidence="2">
    <location>
        <begin position="54"/>
        <end position="90"/>
    </location>
</feature>
<comment type="caution">
    <text evidence="4">The sequence shown here is derived from an EMBL/GenBank/DDBJ whole genome shotgun (WGS) entry which is preliminary data.</text>
</comment>
<dbReference type="GO" id="GO:0005829">
    <property type="term" value="C:cytosol"/>
    <property type="evidence" value="ECO:0007669"/>
    <property type="project" value="TreeGrafter"/>
</dbReference>
<accession>A0AAV7LJD1</accession>
<dbReference type="EMBL" id="JANPWB010000015">
    <property type="protein sequence ID" value="KAJ1090589.1"/>
    <property type="molecule type" value="Genomic_DNA"/>
</dbReference>
<dbReference type="SUPFAM" id="SSF63491">
    <property type="entry name" value="BAG domain"/>
    <property type="match status" value="1"/>
</dbReference>
<feature type="domain" description="BAG" evidence="3">
    <location>
        <begin position="370"/>
        <end position="447"/>
    </location>
</feature>
<dbReference type="InterPro" id="IPR003103">
    <property type="entry name" value="BAG_domain"/>
</dbReference>
<dbReference type="SMART" id="SM00264">
    <property type="entry name" value="BAG"/>
    <property type="match status" value="1"/>
</dbReference>
<evidence type="ECO:0000313" key="5">
    <source>
        <dbReference type="Proteomes" id="UP001066276"/>
    </source>
</evidence>
<dbReference type="PANTHER" id="PTHR12329:SF10">
    <property type="entry name" value="BAG FAMILY MOLECULAR CHAPERONE REGULATOR 4"/>
    <property type="match status" value="1"/>
</dbReference>
<dbReference type="Pfam" id="PF02179">
    <property type="entry name" value="BAG"/>
    <property type="match status" value="1"/>
</dbReference>
<proteinExistence type="predicted"/>
<evidence type="ECO:0000256" key="2">
    <source>
        <dbReference type="SAM" id="MobiDB-lite"/>
    </source>
</evidence>
<feature type="compositionally biased region" description="Low complexity" evidence="2">
    <location>
        <begin position="158"/>
        <end position="169"/>
    </location>
</feature>
<dbReference type="Gene3D" id="1.20.58.120">
    <property type="entry name" value="BAG domain"/>
    <property type="match status" value="1"/>
</dbReference>
<dbReference type="InterPro" id="IPR039773">
    <property type="entry name" value="BAG_chaperone_regulator"/>
</dbReference>
<evidence type="ECO:0000259" key="3">
    <source>
        <dbReference type="PROSITE" id="PS51035"/>
    </source>
</evidence>
<dbReference type="GO" id="GO:0050821">
    <property type="term" value="P:protein stabilization"/>
    <property type="evidence" value="ECO:0007669"/>
    <property type="project" value="TreeGrafter"/>
</dbReference>
<dbReference type="PROSITE" id="PS51035">
    <property type="entry name" value="BAG"/>
    <property type="match status" value="1"/>
</dbReference>
<keyword evidence="5" id="KW-1185">Reference proteome</keyword>